<accession>E9DR49</accession>
<gene>
    <name evidence="1" type="ORF">MAC_00218</name>
</gene>
<protein>
    <submittedName>
        <fullName evidence="1">Uncharacterized protein</fullName>
    </submittedName>
</protein>
<dbReference type="HOGENOM" id="CLU_1586867_0_0_1"/>
<proteinExistence type="predicted"/>
<sequence>MGTQTTTQTVETMSVPADMLALRTVDQQPLCVTVPGNAPITVTGHTNARYFQKVTVEDIANKTTYVFTGSGEDETAMEVQGSKEKGVVLLHALESKPLYRTLTVLCEYSSQGPSGRLEKSTVLVPRVLYEYNGPRHLKRMSWEIFTEDGVDNDYNDSVIRIVADVNQDLS</sequence>
<dbReference type="Proteomes" id="UP000002499">
    <property type="component" value="Unassembled WGS sequence"/>
</dbReference>
<dbReference type="AlphaFoldDB" id="E9DR49"/>
<evidence type="ECO:0000313" key="2">
    <source>
        <dbReference type="Proteomes" id="UP000002499"/>
    </source>
</evidence>
<dbReference type="EMBL" id="GL698470">
    <property type="protein sequence ID" value="EFY93727.1"/>
    <property type="molecule type" value="Genomic_DNA"/>
</dbReference>
<reference evidence="1 2" key="1">
    <citation type="journal article" date="2011" name="PLoS Genet.">
        <title>Genome sequencing and comparative transcriptomics of the model entomopathogenic fungi Metarhizium anisopliae and M. acridum.</title>
        <authorList>
            <person name="Gao Q."/>
            <person name="Jin K."/>
            <person name="Ying S.H."/>
            <person name="Zhang Y."/>
            <person name="Xiao G."/>
            <person name="Shang Y."/>
            <person name="Duan Z."/>
            <person name="Hu X."/>
            <person name="Xie X.Q."/>
            <person name="Zhou G."/>
            <person name="Peng G."/>
            <person name="Luo Z."/>
            <person name="Huang W."/>
            <person name="Wang B."/>
            <person name="Fang W."/>
            <person name="Wang S."/>
            <person name="Zhong Y."/>
            <person name="Ma L.J."/>
            <person name="St Leger R.J."/>
            <person name="Zhao G.P."/>
            <person name="Pei Y."/>
            <person name="Feng M.G."/>
            <person name="Xia Y."/>
            <person name="Wang C."/>
        </authorList>
    </citation>
    <scope>NUCLEOTIDE SEQUENCE [LARGE SCALE GENOMIC DNA]</scope>
    <source>
        <strain evidence="1 2">CQMa 102</strain>
    </source>
</reference>
<dbReference type="InParanoid" id="E9DR49"/>
<dbReference type="InterPro" id="IPR036684">
    <property type="entry name" value="Ca_lectin_sf"/>
</dbReference>
<dbReference type="eggNOG" id="ENOG502RMP5">
    <property type="taxonomic scope" value="Eukaryota"/>
</dbReference>
<dbReference type="OMA" id="FRTWKID"/>
<dbReference type="OrthoDB" id="4936979at2759"/>
<evidence type="ECO:0000313" key="1">
    <source>
        <dbReference type="EMBL" id="EFY93727.1"/>
    </source>
</evidence>
<keyword evidence="2" id="KW-1185">Reference proteome</keyword>
<dbReference type="Gene3D" id="2.60.120.400">
    <property type="entry name" value="Calcium-mediated lectin"/>
    <property type="match status" value="1"/>
</dbReference>
<organism evidence="2">
    <name type="scientific">Metarhizium acridum (strain CQMa 102)</name>
    <dbReference type="NCBI Taxonomy" id="655827"/>
    <lineage>
        <taxon>Eukaryota</taxon>
        <taxon>Fungi</taxon>
        <taxon>Dikarya</taxon>
        <taxon>Ascomycota</taxon>
        <taxon>Pezizomycotina</taxon>
        <taxon>Sordariomycetes</taxon>
        <taxon>Hypocreomycetidae</taxon>
        <taxon>Hypocreales</taxon>
        <taxon>Clavicipitaceae</taxon>
        <taxon>Metarhizium</taxon>
    </lineage>
</organism>
<name>E9DR49_METAQ</name>
<dbReference type="KEGG" id="maw:19244529"/>
<dbReference type="GeneID" id="19244529"/>